<evidence type="ECO:0000313" key="1">
    <source>
        <dbReference type="EMBL" id="OYD15464.1"/>
    </source>
</evidence>
<evidence type="ECO:0000313" key="3">
    <source>
        <dbReference type="Proteomes" id="UP000215559"/>
    </source>
</evidence>
<dbReference type="EMBL" id="NOZP01000100">
    <property type="protein sequence ID" value="OYD15464.1"/>
    <property type="molecule type" value="Genomic_DNA"/>
</dbReference>
<evidence type="ECO:0000313" key="2">
    <source>
        <dbReference type="EMBL" id="OYD16067.1"/>
    </source>
</evidence>
<dbReference type="AlphaFoldDB" id="A0A235BTA1"/>
<gene>
    <name evidence="2" type="ORF">CH330_03805</name>
    <name evidence="1" type="ORF">CH330_05620</name>
</gene>
<dbReference type="Proteomes" id="UP000215559">
    <property type="component" value="Unassembled WGS sequence"/>
</dbReference>
<protein>
    <submittedName>
        <fullName evidence="1">Uncharacterized protein</fullName>
    </submittedName>
</protein>
<reference evidence="1 3" key="1">
    <citation type="submission" date="2017-07" db="EMBL/GenBank/DDBJ databases">
        <title>Recovery of genomes from metagenomes via a dereplication, aggregation, and scoring strategy.</title>
        <authorList>
            <person name="Sieber C.M."/>
            <person name="Probst A.J."/>
            <person name="Sharrar A."/>
            <person name="Thomas B.C."/>
            <person name="Hess M."/>
            <person name="Tringe S.G."/>
            <person name="Banfield J.F."/>
        </authorList>
    </citation>
    <scope>NUCLEOTIDE SEQUENCE [LARGE SCALE GENOMIC DNA]</scope>
    <source>
        <strain evidence="1">JGI_Cruoil_03_51_56</strain>
    </source>
</reference>
<comment type="caution">
    <text evidence="1">The sequence shown here is derived from an EMBL/GenBank/DDBJ whole genome shotgun (WGS) entry which is preliminary data.</text>
</comment>
<dbReference type="EMBL" id="NOZP01000073">
    <property type="protein sequence ID" value="OYD16067.1"/>
    <property type="molecule type" value="Genomic_DNA"/>
</dbReference>
<accession>A0A235BTA1</accession>
<proteinExistence type="predicted"/>
<name>A0A235BTA1_UNCW3</name>
<sequence length="135" mass="15458">MLDTTWRGRIILGVDMSNHGSKPKEDERMMKRNTAFVLVLLLLLQFVAVPIAQAKEEKGGVMPCLVGWFIGPRAGYMYNEGVKVRTMEIIRIFFFPVVIIDWINIFGGTTWTEIVQKEHLAASNFDAWHNYAAIR</sequence>
<organism evidence="1 3">
    <name type="scientific">candidate division WOR-3 bacterium JGI_Cruoil_03_51_56</name>
    <dbReference type="NCBI Taxonomy" id="1973747"/>
    <lineage>
        <taxon>Bacteria</taxon>
        <taxon>Bacteria division WOR-3</taxon>
    </lineage>
</organism>